<organism evidence="2">
    <name type="scientific">Podoviridae sp. ctoqT5</name>
    <dbReference type="NCBI Taxonomy" id="2826577"/>
    <lineage>
        <taxon>Viruses</taxon>
        <taxon>Duplodnaviria</taxon>
        <taxon>Heunggongvirae</taxon>
        <taxon>Uroviricota</taxon>
        <taxon>Caudoviricetes</taxon>
    </lineage>
</organism>
<name>A0A8S5MPC0_9CAUD</name>
<accession>A0A8S5MPC0</accession>
<sequence length="146" mass="17247">MEYMELINLIAEKKEPDWDKVHYAIDEGLERLKKYDPSCYESVMNEIGAVAYHICDEKAREIVRSMRPYGEKWSQDVIRDFVRAKGITENCVSWYLVMNMAYNDYHDTAAMVGMSEDAEFYYSIANNFINDIDGKKYKVAKYFIDR</sequence>
<dbReference type="Pfam" id="PF25223">
    <property type="entry name" value="DUF7841"/>
    <property type="match status" value="1"/>
</dbReference>
<dbReference type="InterPro" id="IPR057163">
    <property type="entry name" value="DUF7841"/>
</dbReference>
<reference evidence="2" key="1">
    <citation type="journal article" date="2021" name="Proc. Natl. Acad. Sci. U.S.A.">
        <title>A Catalog of Tens of Thousands of Viruses from Human Metagenomes Reveals Hidden Associations with Chronic Diseases.</title>
        <authorList>
            <person name="Tisza M.J."/>
            <person name="Buck C.B."/>
        </authorList>
    </citation>
    <scope>NUCLEOTIDE SEQUENCE</scope>
    <source>
        <strain evidence="2">CtoqT5</strain>
    </source>
</reference>
<evidence type="ECO:0000313" key="2">
    <source>
        <dbReference type="EMBL" id="DAD84126.1"/>
    </source>
</evidence>
<protein>
    <recommendedName>
        <fullName evidence="1">DUF7841 domain-containing protein</fullName>
    </recommendedName>
</protein>
<feature type="domain" description="DUF7841" evidence="1">
    <location>
        <begin position="55"/>
        <end position="143"/>
    </location>
</feature>
<dbReference type="EMBL" id="BK014952">
    <property type="protein sequence ID" value="DAD84126.1"/>
    <property type="molecule type" value="Genomic_DNA"/>
</dbReference>
<evidence type="ECO:0000259" key="1">
    <source>
        <dbReference type="Pfam" id="PF25223"/>
    </source>
</evidence>
<proteinExistence type="predicted"/>